<evidence type="ECO:0000313" key="3">
    <source>
        <dbReference type="Proteomes" id="UP000256964"/>
    </source>
</evidence>
<name>A0A371CUB0_9APHY</name>
<accession>A0A371CUB0</accession>
<gene>
    <name evidence="2" type="ORF">OH76DRAFT_1170417</name>
</gene>
<evidence type="ECO:0000256" key="1">
    <source>
        <dbReference type="SAM" id="MobiDB-lite"/>
    </source>
</evidence>
<dbReference type="EMBL" id="KZ857458">
    <property type="protein sequence ID" value="RDX43846.1"/>
    <property type="molecule type" value="Genomic_DNA"/>
</dbReference>
<feature type="region of interest" description="Disordered" evidence="1">
    <location>
        <begin position="1"/>
        <end position="23"/>
    </location>
</feature>
<dbReference type="Proteomes" id="UP000256964">
    <property type="component" value="Unassembled WGS sequence"/>
</dbReference>
<protein>
    <submittedName>
        <fullName evidence="2">Uncharacterized protein</fullName>
    </submittedName>
</protein>
<organism evidence="2 3">
    <name type="scientific">Lentinus brumalis</name>
    <dbReference type="NCBI Taxonomy" id="2498619"/>
    <lineage>
        <taxon>Eukaryota</taxon>
        <taxon>Fungi</taxon>
        <taxon>Dikarya</taxon>
        <taxon>Basidiomycota</taxon>
        <taxon>Agaricomycotina</taxon>
        <taxon>Agaricomycetes</taxon>
        <taxon>Polyporales</taxon>
        <taxon>Polyporaceae</taxon>
        <taxon>Lentinus</taxon>
    </lineage>
</organism>
<proteinExistence type="predicted"/>
<sequence>MNEPVARMGGGKRSRTRSCSLRPRRSPCVDAMAAAPSHEFDELGELRASLCIFRVEVGRDPGRAAVICGGAEIFQVEYMLSIVNDMAESTSPWHCRTLTDNARPHRVKSNDTLAVGDCSVKGGFAWSAMACLRAAKGRGRSRAFPLRAHQVS</sequence>
<reference evidence="2 3" key="1">
    <citation type="journal article" date="2018" name="Biotechnol. Biofuels">
        <title>Integrative visual omics of the white-rot fungus Polyporus brumalis exposes the biotechnological potential of its oxidative enzymes for delignifying raw plant biomass.</title>
        <authorList>
            <person name="Miyauchi S."/>
            <person name="Rancon A."/>
            <person name="Drula E."/>
            <person name="Hage H."/>
            <person name="Chaduli D."/>
            <person name="Favel A."/>
            <person name="Grisel S."/>
            <person name="Henrissat B."/>
            <person name="Herpoel-Gimbert I."/>
            <person name="Ruiz-Duenas F.J."/>
            <person name="Chevret D."/>
            <person name="Hainaut M."/>
            <person name="Lin J."/>
            <person name="Wang M."/>
            <person name="Pangilinan J."/>
            <person name="Lipzen A."/>
            <person name="Lesage-Meessen L."/>
            <person name="Navarro D."/>
            <person name="Riley R."/>
            <person name="Grigoriev I.V."/>
            <person name="Zhou S."/>
            <person name="Raouche S."/>
            <person name="Rosso M.N."/>
        </authorList>
    </citation>
    <scope>NUCLEOTIDE SEQUENCE [LARGE SCALE GENOMIC DNA]</scope>
    <source>
        <strain evidence="2 3">BRFM 1820</strain>
    </source>
</reference>
<dbReference type="AlphaFoldDB" id="A0A371CUB0"/>
<evidence type="ECO:0000313" key="2">
    <source>
        <dbReference type="EMBL" id="RDX43846.1"/>
    </source>
</evidence>
<keyword evidence="3" id="KW-1185">Reference proteome</keyword>